<feature type="compositionally biased region" description="Basic and acidic residues" evidence="17">
    <location>
        <begin position="1150"/>
        <end position="1159"/>
    </location>
</feature>
<sequence length="1356" mass="153101">MICVRDNLDKRPCPKFTSYSYVVMLCLSIIICLDVISLCDGQKPINLGGVKRRDVYIAGFFPYGRHVPESHVGRGVMPSVKLAVDHINDNPTILRNYRLHMWWNDTECNAAVGVKAFFDMMHSGPHKVMLFGAACTGVTDPIAKASKHWRLTQLSYADTHPMFTNDNFPNFFRIVPSENAFNAPRVALLNHFNWTRVGTIYQNEPRYALAHNRLVADLDDNKMEVVETQSFATEVSSALEKLKTKDVRIILGNFNEVWARRIFCEAYRFRMFGRKYQWVIMGTYAEEWWLRPDGGCAPSELAEALQGAILTDLLPLSTERQITISGITPDEYQVEYDSRRGNEYSRFHGYTYDGIWAVALAIQHVARRIRHFRRNQTVADFKYRDPIWEKLFLEALKNTSFEGVTGPVRFYDNERKAYILLKQFQSGGEVKVGEYDGVTDTLDLTRGQPLIWRGRLPPKDRTVRVIEHSTVNITIYSIIASAASVGIVMAAVFLAINIKYRNQRYIKMSSPHLNNLIIVGCMLTYSSVIFLGLDSTLSSVQAFPYICTARAWLLMAGFSLAFGAMFSKTWRVHSIFTDVKLNKRVIKDYQLFMVVGVLLVIDLAIMTTWQVADPFYRETKQMEPYTHPSSDDIVMIPENEYCQSNRMTIYLGSIYAYKGLLMIFGAFLAWETRHVSIPALNDSKYVGMSVYNVVIMCITGAAISFVLADKQDTMFIMLSVFIIFCSTGTLCLVFVPKLIELRRDPQGAIDKRIRATLRPTSKTRRDSTVSELEERLKDVTTINQKFRKQLLEKESEFQMFLRRLGNDSLTPDTKESLTKSSVPKNEVFIKKEEPTVYQRYAAKNQRGVSVVTETTDISMSMCSLNSTTCSQPESEYVNVMSINDQQSGAKKRASFGKILTETDRDRMAVKQDAASPVNDEKALYVNERHESEPLIEKDYEIVVPPLDTRAKTIVNYVTQSVEHSDNPIGVEDNGLLSRDDGTLKKGKEVYSENRARLPTPPPPTKNVSFSELNDQSYLDQTILSPPARFVPKHRHTGHHQHHSHTKRRSSVKNNGLAHSHHELFEKRRTSVPANTIGYISAENISRDDAIEDSLDAFGPKYVIGECGHRRAVALGATGYRCEKHGGSRNIHAHSIANGSTDVSSSKKHRDPSYSDTEKYDDTAMIIHRSVSEKSREKCARSRINSGNIIVECRHRTPSRKHRECRHTDSKLRQQARLEYVQSNPNVATTINNKFIPSVNPRGDSVSGNGAGCNNIIAGGSKIDGRHQGNESEATKNNSFTAIGIDNRANDGASSSTADMSKMCSAVSDGELLDLEILPIFQKLLCEREKNSNRSSYGGNIASCPNISIKCDIVEYL</sequence>
<keyword evidence="21" id="KW-1185">Reference proteome</keyword>
<evidence type="ECO:0000256" key="2">
    <source>
        <dbReference type="ARBA" id="ARBA00022475"/>
    </source>
</evidence>
<dbReference type="InterPro" id="IPR028082">
    <property type="entry name" value="Peripla_BP_I"/>
</dbReference>
<feature type="transmembrane region" description="Helical" evidence="18">
    <location>
        <begin position="475"/>
        <end position="500"/>
    </location>
</feature>
<feature type="transmembrane region" description="Helical" evidence="18">
    <location>
        <begin position="551"/>
        <end position="570"/>
    </location>
</feature>
<keyword evidence="8" id="KW-0297">G-protein coupled receptor</keyword>
<dbReference type="GO" id="GO:0038039">
    <property type="term" value="C:G protein-coupled receptor heterodimeric complex"/>
    <property type="evidence" value="ECO:0007669"/>
    <property type="project" value="TreeGrafter"/>
</dbReference>
<dbReference type="PRINTS" id="PR01177">
    <property type="entry name" value="GABAB1RECPTR"/>
</dbReference>
<accession>A0AA39L3E7</accession>
<evidence type="ECO:0000256" key="16">
    <source>
        <dbReference type="ARBA" id="ARBA00034104"/>
    </source>
</evidence>
<feature type="region of interest" description="Disordered" evidence="17">
    <location>
        <begin position="1130"/>
        <end position="1159"/>
    </location>
</feature>
<evidence type="ECO:0000256" key="17">
    <source>
        <dbReference type="SAM" id="MobiDB-lite"/>
    </source>
</evidence>
<proteinExistence type="inferred from homology"/>
<keyword evidence="10 18" id="KW-0472">Membrane</keyword>
<feature type="transmembrane region" description="Helical" evidence="18">
    <location>
        <begin position="649"/>
        <end position="670"/>
    </location>
</feature>
<dbReference type="Gene3D" id="3.40.50.2300">
    <property type="match status" value="2"/>
</dbReference>
<reference evidence="20" key="1">
    <citation type="journal article" date="2023" name="bioRxiv">
        <title>Scaffold-level genome assemblies of two parasitoid biocontrol wasps reveal the parthenogenesis mechanism and an associated novel virus.</title>
        <authorList>
            <person name="Inwood S."/>
            <person name="Skelly J."/>
            <person name="Guhlin J."/>
            <person name="Harrop T."/>
            <person name="Goldson S."/>
            <person name="Dearden P."/>
        </authorList>
    </citation>
    <scope>NUCLEOTIDE SEQUENCE</scope>
    <source>
        <strain evidence="20">Lincoln</strain>
        <tissue evidence="20">Whole body</tissue>
    </source>
</reference>
<dbReference type="InterPro" id="IPR017979">
    <property type="entry name" value="GPCR_3_CS"/>
</dbReference>
<evidence type="ECO:0000256" key="6">
    <source>
        <dbReference type="ARBA" id="ARBA00022989"/>
    </source>
</evidence>
<evidence type="ECO:0000256" key="13">
    <source>
        <dbReference type="ARBA" id="ARBA00023180"/>
    </source>
</evidence>
<evidence type="ECO:0000259" key="19">
    <source>
        <dbReference type="PROSITE" id="PS50259"/>
    </source>
</evidence>
<feature type="transmembrane region" description="Helical" evidence="18">
    <location>
        <begin position="21"/>
        <end position="38"/>
    </location>
</feature>
<keyword evidence="3" id="KW-0597">Phosphoprotein</keyword>
<evidence type="ECO:0000256" key="3">
    <source>
        <dbReference type="ARBA" id="ARBA00022553"/>
    </source>
</evidence>
<feature type="transmembrane region" description="Helical" evidence="18">
    <location>
        <begin position="690"/>
        <end position="708"/>
    </location>
</feature>
<comment type="similarity">
    <text evidence="1">Belongs to the G-protein coupled receptor 3 family. GABA-B receptor subfamily.</text>
</comment>
<evidence type="ECO:0000256" key="11">
    <source>
        <dbReference type="ARBA" id="ARBA00023157"/>
    </source>
</evidence>
<protein>
    <recommendedName>
        <fullName evidence="19">G-protein coupled receptors family 3 profile domain-containing protein</fullName>
    </recommendedName>
</protein>
<evidence type="ECO:0000256" key="7">
    <source>
        <dbReference type="ARBA" id="ARBA00023018"/>
    </source>
</evidence>
<dbReference type="FunFam" id="3.40.50.2300:FF:000072">
    <property type="entry name" value="Gamma-aminobutyric acid type B receptor subunit 2"/>
    <property type="match status" value="2"/>
</dbReference>
<keyword evidence="14" id="KW-0807">Transducer</keyword>
<evidence type="ECO:0000256" key="5">
    <source>
        <dbReference type="ARBA" id="ARBA00022729"/>
    </source>
</evidence>
<feature type="transmembrane region" description="Helical" evidence="18">
    <location>
        <begin position="714"/>
        <end position="735"/>
    </location>
</feature>
<dbReference type="PROSITE" id="PS00981">
    <property type="entry name" value="G_PROTEIN_RECEP_F3_3"/>
    <property type="match status" value="1"/>
</dbReference>
<dbReference type="Proteomes" id="UP001168972">
    <property type="component" value="Unassembled WGS sequence"/>
</dbReference>
<evidence type="ECO:0000256" key="10">
    <source>
        <dbReference type="ARBA" id="ARBA00023136"/>
    </source>
</evidence>
<dbReference type="CDD" id="cd06366">
    <property type="entry name" value="PBP1_GABAb_receptor"/>
    <property type="match status" value="1"/>
</dbReference>
<keyword evidence="7" id="KW-0770">Synapse</keyword>
<keyword evidence="13" id="KW-0325">Glycoprotein</keyword>
<dbReference type="PROSITE" id="PS50259">
    <property type="entry name" value="G_PROTEIN_RECEP_F3_4"/>
    <property type="match status" value="1"/>
</dbReference>
<dbReference type="Pfam" id="PF00003">
    <property type="entry name" value="7tm_3"/>
    <property type="match status" value="1"/>
</dbReference>
<keyword evidence="6 18" id="KW-1133">Transmembrane helix</keyword>
<keyword evidence="2" id="KW-1003">Cell membrane</keyword>
<evidence type="ECO:0000256" key="18">
    <source>
        <dbReference type="SAM" id="Phobius"/>
    </source>
</evidence>
<evidence type="ECO:0000256" key="12">
    <source>
        <dbReference type="ARBA" id="ARBA00023170"/>
    </source>
</evidence>
<gene>
    <name evidence="20" type="ORF">PV327_001501</name>
</gene>
<evidence type="ECO:0000256" key="9">
    <source>
        <dbReference type="ARBA" id="ARBA00023054"/>
    </source>
</evidence>
<dbReference type="GO" id="GO:0007214">
    <property type="term" value="P:gamma-aminobutyric acid signaling pathway"/>
    <property type="evidence" value="ECO:0007669"/>
    <property type="project" value="TreeGrafter"/>
</dbReference>
<dbReference type="EMBL" id="JAQQBR010000001">
    <property type="protein sequence ID" value="KAK0183462.1"/>
    <property type="molecule type" value="Genomic_DNA"/>
</dbReference>
<reference evidence="20" key="2">
    <citation type="submission" date="2023-03" db="EMBL/GenBank/DDBJ databases">
        <authorList>
            <person name="Inwood S.N."/>
            <person name="Skelly J.G."/>
            <person name="Guhlin J."/>
            <person name="Harrop T.W.R."/>
            <person name="Goldson S.G."/>
            <person name="Dearden P.K."/>
        </authorList>
    </citation>
    <scope>NUCLEOTIDE SEQUENCE</scope>
    <source>
        <strain evidence="20">Lincoln</strain>
        <tissue evidence="20">Whole body</tissue>
    </source>
</reference>
<comment type="subcellular location">
    <subcellularLocation>
        <location evidence="16">Postsynaptic cell membrane</location>
        <topology evidence="16">Multi-pass membrane protein</topology>
    </subcellularLocation>
</comment>
<keyword evidence="11" id="KW-1015">Disulfide bond</keyword>
<dbReference type="GO" id="GO:0004965">
    <property type="term" value="F:G protein-coupled GABA receptor activity"/>
    <property type="evidence" value="ECO:0007669"/>
    <property type="project" value="InterPro"/>
</dbReference>
<feature type="domain" description="G-protein coupled receptors family 3 profile" evidence="19">
    <location>
        <begin position="475"/>
        <end position="757"/>
    </location>
</feature>
<evidence type="ECO:0000256" key="1">
    <source>
        <dbReference type="ARBA" id="ARBA00008991"/>
    </source>
</evidence>
<keyword evidence="15" id="KW-0628">Postsynaptic cell membrane</keyword>
<keyword evidence="5" id="KW-0732">Signal</keyword>
<dbReference type="SUPFAM" id="SSF53822">
    <property type="entry name" value="Periplasmic binding protein-like I"/>
    <property type="match status" value="1"/>
</dbReference>
<evidence type="ECO:0000256" key="15">
    <source>
        <dbReference type="ARBA" id="ARBA00023257"/>
    </source>
</evidence>
<comment type="caution">
    <text evidence="20">The sequence shown here is derived from an EMBL/GenBank/DDBJ whole genome shotgun (WGS) entry which is preliminary data.</text>
</comment>
<organism evidence="20 21">
    <name type="scientific">Microctonus hyperodae</name>
    <name type="common">Parasitoid wasp</name>
    <dbReference type="NCBI Taxonomy" id="165561"/>
    <lineage>
        <taxon>Eukaryota</taxon>
        <taxon>Metazoa</taxon>
        <taxon>Ecdysozoa</taxon>
        <taxon>Arthropoda</taxon>
        <taxon>Hexapoda</taxon>
        <taxon>Insecta</taxon>
        <taxon>Pterygota</taxon>
        <taxon>Neoptera</taxon>
        <taxon>Endopterygota</taxon>
        <taxon>Hymenoptera</taxon>
        <taxon>Apocrita</taxon>
        <taxon>Ichneumonoidea</taxon>
        <taxon>Braconidae</taxon>
        <taxon>Euphorinae</taxon>
        <taxon>Microctonus</taxon>
    </lineage>
</organism>
<feature type="transmembrane region" description="Helical" evidence="18">
    <location>
        <begin position="512"/>
        <end position="531"/>
    </location>
</feature>
<keyword evidence="4 18" id="KW-0812">Transmembrane</keyword>
<feature type="region of interest" description="Disordered" evidence="17">
    <location>
        <begin position="1032"/>
        <end position="1053"/>
    </location>
</feature>
<dbReference type="PANTHER" id="PTHR10519">
    <property type="entry name" value="GABA-B RECEPTOR"/>
    <property type="match status" value="1"/>
</dbReference>
<dbReference type="PANTHER" id="PTHR10519:SF74">
    <property type="entry name" value="GAMMA-AMINOBUTYRIC ACID TYPE B RECEPTOR SUBUNIT 2"/>
    <property type="match status" value="1"/>
</dbReference>
<dbReference type="InterPro" id="IPR017978">
    <property type="entry name" value="GPCR_3_C"/>
</dbReference>
<feature type="compositionally biased region" description="Basic residues" evidence="17">
    <location>
        <begin position="1032"/>
        <end position="1050"/>
    </location>
</feature>
<evidence type="ECO:0000256" key="14">
    <source>
        <dbReference type="ARBA" id="ARBA00023224"/>
    </source>
</evidence>
<evidence type="ECO:0000313" key="20">
    <source>
        <dbReference type="EMBL" id="KAK0183462.1"/>
    </source>
</evidence>
<dbReference type="GO" id="GO:0045211">
    <property type="term" value="C:postsynaptic membrane"/>
    <property type="evidence" value="ECO:0007669"/>
    <property type="project" value="UniProtKB-SubCell"/>
</dbReference>
<evidence type="ECO:0000313" key="21">
    <source>
        <dbReference type="Proteomes" id="UP001168972"/>
    </source>
</evidence>
<keyword evidence="12" id="KW-0675">Receptor</keyword>
<dbReference type="InterPro" id="IPR001828">
    <property type="entry name" value="ANF_lig-bd_rcpt"/>
</dbReference>
<evidence type="ECO:0000256" key="8">
    <source>
        <dbReference type="ARBA" id="ARBA00023040"/>
    </source>
</evidence>
<evidence type="ECO:0000256" key="4">
    <source>
        <dbReference type="ARBA" id="ARBA00022692"/>
    </source>
</evidence>
<name>A0AA39L3E7_MICHY</name>
<keyword evidence="9" id="KW-0175">Coiled coil</keyword>
<dbReference type="CDD" id="cd15294">
    <property type="entry name" value="7tmC_GABA-B-R2"/>
    <property type="match status" value="1"/>
</dbReference>
<dbReference type="Pfam" id="PF01094">
    <property type="entry name" value="ANF_receptor"/>
    <property type="match status" value="1"/>
</dbReference>
<dbReference type="InterPro" id="IPR002455">
    <property type="entry name" value="GPCR3_GABA-B"/>
</dbReference>
<dbReference type="PRINTS" id="PR01176">
    <property type="entry name" value="GABABRECEPTR"/>
</dbReference>